<dbReference type="OrthoDB" id="4174719at2"/>
<comment type="catalytic activity">
    <reaction evidence="2 4">
        <text>L-methionyl-[protein] + [thioredoxin]-disulfide + H2O = L-methionyl-(S)-S-oxide-[protein] + [thioredoxin]-dithiol</text>
        <dbReference type="Rhea" id="RHEA:14217"/>
        <dbReference type="Rhea" id="RHEA-COMP:10698"/>
        <dbReference type="Rhea" id="RHEA-COMP:10700"/>
        <dbReference type="Rhea" id="RHEA-COMP:12313"/>
        <dbReference type="Rhea" id="RHEA-COMP:12315"/>
        <dbReference type="ChEBI" id="CHEBI:15377"/>
        <dbReference type="ChEBI" id="CHEBI:16044"/>
        <dbReference type="ChEBI" id="CHEBI:29950"/>
        <dbReference type="ChEBI" id="CHEBI:44120"/>
        <dbReference type="ChEBI" id="CHEBI:50058"/>
        <dbReference type="EC" id="1.8.4.11"/>
    </reaction>
</comment>
<dbReference type="RefSeq" id="WP_045434032.1">
    <property type="nucleotide sequence ID" value="NZ_AP014631.1"/>
</dbReference>
<dbReference type="Proteomes" id="UP000031641">
    <property type="component" value="Chromosome"/>
</dbReference>
<proteinExistence type="inferred from homology"/>
<feature type="domain" description="Peptide methionine sulphoxide reductase MsrA" evidence="5">
    <location>
        <begin position="4"/>
        <end position="151"/>
    </location>
</feature>
<dbReference type="Gene3D" id="3.30.1060.10">
    <property type="entry name" value="Peptide methionine sulphoxide reductase MsrA"/>
    <property type="match status" value="1"/>
</dbReference>
<dbReference type="NCBIfam" id="TIGR00401">
    <property type="entry name" value="msrA"/>
    <property type="match status" value="1"/>
</dbReference>
<dbReference type="PANTHER" id="PTHR42799">
    <property type="entry name" value="MITOCHONDRIAL PEPTIDE METHIONINE SULFOXIDE REDUCTASE"/>
    <property type="match status" value="1"/>
</dbReference>
<comment type="catalytic activity">
    <reaction evidence="3 4">
        <text>[thioredoxin]-disulfide + L-methionine + H2O = L-methionine (S)-S-oxide + [thioredoxin]-dithiol</text>
        <dbReference type="Rhea" id="RHEA:19993"/>
        <dbReference type="Rhea" id="RHEA-COMP:10698"/>
        <dbReference type="Rhea" id="RHEA-COMP:10700"/>
        <dbReference type="ChEBI" id="CHEBI:15377"/>
        <dbReference type="ChEBI" id="CHEBI:29950"/>
        <dbReference type="ChEBI" id="CHEBI:50058"/>
        <dbReference type="ChEBI" id="CHEBI:57844"/>
        <dbReference type="ChEBI" id="CHEBI:58772"/>
        <dbReference type="EC" id="1.8.4.11"/>
    </reaction>
</comment>
<dbReference type="GO" id="GO:0008113">
    <property type="term" value="F:peptide-methionine (S)-S-oxide reductase activity"/>
    <property type="evidence" value="ECO:0007669"/>
    <property type="project" value="UniProtKB-UniRule"/>
</dbReference>
<dbReference type="GO" id="GO:0005737">
    <property type="term" value="C:cytoplasm"/>
    <property type="evidence" value="ECO:0007669"/>
    <property type="project" value="TreeGrafter"/>
</dbReference>
<feature type="active site" evidence="4">
    <location>
        <position position="11"/>
    </location>
</feature>
<dbReference type="STRING" id="29554.MCAN360_0596"/>
<dbReference type="InterPro" id="IPR050162">
    <property type="entry name" value="MsrA_MetSO_reductase"/>
</dbReference>
<keyword evidence="7" id="KW-1185">Reference proteome</keyword>
<dbReference type="EMBL" id="AP014631">
    <property type="protein sequence ID" value="BAP39685.1"/>
    <property type="molecule type" value="Genomic_DNA"/>
</dbReference>
<reference evidence="7" key="1">
    <citation type="journal article" date="2014" name="Genome Announc.">
        <title>Complete Genome Sequence of Mycoplasma canadense Strain HAZ 360_1 from Bovine Mastitic Milk in Japan.</title>
        <authorList>
            <person name="Hata E."/>
        </authorList>
    </citation>
    <scope>NUCLEOTIDE SEQUENCE [LARGE SCALE GENOMIC DNA]</scope>
    <source>
        <strain evidence="7">HAZ360_1</strain>
    </source>
</reference>
<evidence type="ECO:0000256" key="4">
    <source>
        <dbReference type="HAMAP-Rule" id="MF_01401"/>
    </source>
</evidence>
<protein>
    <recommendedName>
        <fullName evidence="4">Peptide methionine sulfoxide reductase MsrA</fullName>
        <shortName evidence="4">Protein-methionine-S-oxide reductase</shortName>
        <ecNumber evidence="4">1.8.4.11</ecNumber>
    </recommendedName>
    <alternativeName>
        <fullName evidence="4">Peptide-methionine (S)-S-oxide reductase</fullName>
        <shortName evidence="4">Peptide Met(O) reductase</shortName>
    </alternativeName>
</protein>
<dbReference type="GO" id="GO:0034599">
    <property type="term" value="P:cellular response to oxidative stress"/>
    <property type="evidence" value="ECO:0007669"/>
    <property type="project" value="TreeGrafter"/>
</dbReference>
<dbReference type="InterPro" id="IPR002569">
    <property type="entry name" value="Met_Sox_Rdtase_MsrA_dom"/>
</dbReference>
<comment type="similarity">
    <text evidence="4">Belongs to the MsrA Met sulfoxide reductase family.</text>
</comment>
<dbReference type="HAMAP" id="MF_01401">
    <property type="entry name" value="MsrA"/>
    <property type="match status" value="1"/>
</dbReference>
<dbReference type="KEGG" id="mcan:MCAN360_0596"/>
<evidence type="ECO:0000256" key="3">
    <source>
        <dbReference type="ARBA" id="ARBA00048782"/>
    </source>
</evidence>
<dbReference type="EC" id="1.8.4.11" evidence="4"/>
<dbReference type="PANTHER" id="PTHR42799:SF2">
    <property type="entry name" value="MITOCHONDRIAL PEPTIDE METHIONINE SULFOXIDE REDUCTASE"/>
    <property type="match status" value="1"/>
</dbReference>
<evidence type="ECO:0000256" key="2">
    <source>
        <dbReference type="ARBA" id="ARBA00047806"/>
    </source>
</evidence>
<evidence type="ECO:0000313" key="7">
    <source>
        <dbReference type="Proteomes" id="UP000031641"/>
    </source>
</evidence>
<dbReference type="Pfam" id="PF01625">
    <property type="entry name" value="PMSR"/>
    <property type="match status" value="1"/>
</dbReference>
<dbReference type="SUPFAM" id="SSF55068">
    <property type="entry name" value="Peptide methionine sulfoxide reductase"/>
    <property type="match status" value="1"/>
</dbReference>
<evidence type="ECO:0000256" key="1">
    <source>
        <dbReference type="ARBA" id="ARBA00023002"/>
    </source>
</evidence>
<comment type="function">
    <text evidence="4">Has an important function as a repair enzyme for proteins that have been inactivated by oxidation. Catalyzes the reversible oxidation-reduction of methionine sulfoxide in proteins to methionine.</text>
</comment>
<sequence>MIKTIYLAGGCFWGVQAYFSHVKGIIDSKVGYANGLTKKTTYQQIKFTQHAETLQLKYDSDQISLEEIILHLFRFIEPDSLNKQGVDTGIQYRTGVYYLDEIDFLKINKLFEILKKDYKEFYVELKKLDNFCLAEEYHQNYLVKNPLGYCHVNLLVDFNLTNKEKEILDLLK</sequence>
<evidence type="ECO:0000259" key="5">
    <source>
        <dbReference type="Pfam" id="PF01625"/>
    </source>
</evidence>
<evidence type="ECO:0000313" key="6">
    <source>
        <dbReference type="EMBL" id="BAP39685.1"/>
    </source>
</evidence>
<dbReference type="HOGENOM" id="CLU_031040_10_0_14"/>
<gene>
    <name evidence="4 6" type="primary">msrA</name>
    <name evidence="6" type="ORF">MCAN360_0596</name>
</gene>
<keyword evidence="1 4" id="KW-0560">Oxidoreductase</keyword>
<dbReference type="AlphaFoldDB" id="A0A077L5X1"/>
<dbReference type="GO" id="GO:0033744">
    <property type="term" value="F:L-methionine:thioredoxin-disulfide S-oxidoreductase activity"/>
    <property type="evidence" value="ECO:0007669"/>
    <property type="project" value="RHEA"/>
</dbReference>
<name>A0A077L5X1_9BACT</name>
<organism evidence="6 7">
    <name type="scientific">Metamycoplasma canadense</name>
    <dbReference type="NCBI Taxonomy" id="29554"/>
    <lineage>
        <taxon>Bacteria</taxon>
        <taxon>Bacillati</taxon>
        <taxon>Mycoplasmatota</taxon>
        <taxon>Mycoplasmoidales</taxon>
        <taxon>Metamycoplasmataceae</taxon>
        <taxon>Metamycoplasma</taxon>
    </lineage>
</organism>
<accession>A0A077L5X1</accession>
<dbReference type="InterPro" id="IPR036509">
    <property type="entry name" value="Met_Sox_Rdtase_MsrA_sf"/>
</dbReference>